<accession>A0A2X0IEJ8</accession>
<comment type="caution">
    <text evidence="7">The sequence shown here is derived from an EMBL/GenBank/DDBJ whole genome shotgun (WGS) entry which is preliminary data.</text>
</comment>
<dbReference type="PANTHER" id="PTHR31123">
    <property type="entry name" value="ACCUMULATION OF DYADS PROTEIN 2-RELATED"/>
    <property type="match status" value="1"/>
</dbReference>
<dbReference type="Proteomes" id="UP000248889">
    <property type="component" value="Unassembled WGS sequence"/>
</dbReference>
<feature type="transmembrane region" description="Helical" evidence="6">
    <location>
        <begin position="136"/>
        <end position="158"/>
    </location>
</feature>
<keyword evidence="4 6" id="KW-1133">Transmembrane helix</keyword>
<dbReference type="OrthoDB" id="9787939at2"/>
<feature type="transmembrane region" description="Helical" evidence="6">
    <location>
        <begin position="49"/>
        <end position="73"/>
    </location>
</feature>
<proteinExistence type="inferred from homology"/>
<protein>
    <submittedName>
        <fullName evidence="7">Uncharacterized protein</fullName>
    </submittedName>
</protein>
<gene>
    <name evidence="7" type="ORF">DN069_22180</name>
</gene>
<keyword evidence="8" id="KW-1185">Reference proteome</keyword>
<keyword evidence="5 6" id="KW-0472">Membrane</keyword>
<feature type="transmembrane region" description="Helical" evidence="6">
    <location>
        <begin position="170"/>
        <end position="191"/>
    </location>
</feature>
<organism evidence="7 8">
    <name type="scientific">Streptacidiphilus pinicola</name>
    <dbReference type="NCBI Taxonomy" id="2219663"/>
    <lineage>
        <taxon>Bacteria</taxon>
        <taxon>Bacillati</taxon>
        <taxon>Actinomycetota</taxon>
        <taxon>Actinomycetes</taxon>
        <taxon>Kitasatosporales</taxon>
        <taxon>Streptomycetaceae</taxon>
        <taxon>Streptacidiphilus</taxon>
    </lineage>
</organism>
<reference evidence="7 8" key="1">
    <citation type="submission" date="2018-06" db="EMBL/GenBank/DDBJ databases">
        <title>Streptacidiphilus pinicola sp. nov., isolated from pine grove soil.</title>
        <authorList>
            <person name="Roh S.G."/>
            <person name="Park S."/>
            <person name="Kim M.-K."/>
            <person name="Yun B.-R."/>
            <person name="Park J."/>
            <person name="Kim M.J."/>
            <person name="Kim Y.S."/>
            <person name="Kim S.B."/>
        </authorList>
    </citation>
    <scope>NUCLEOTIDE SEQUENCE [LARGE SCALE GENOMIC DNA]</scope>
    <source>
        <strain evidence="7 8">MMS16-CNU450</strain>
    </source>
</reference>
<evidence type="ECO:0000256" key="5">
    <source>
        <dbReference type="ARBA" id="ARBA00023136"/>
    </source>
</evidence>
<comment type="subcellular location">
    <subcellularLocation>
        <location evidence="1">Membrane</location>
        <topology evidence="1">Multi-pass membrane protein</topology>
    </subcellularLocation>
</comment>
<feature type="transmembrane region" description="Helical" evidence="6">
    <location>
        <begin position="20"/>
        <end position="43"/>
    </location>
</feature>
<keyword evidence="3 6" id="KW-0812">Transmembrane</keyword>
<dbReference type="PANTHER" id="PTHR31123:SF1">
    <property type="entry name" value="ACCUMULATION OF DYADS PROTEIN 2-RELATED"/>
    <property type="match status" value="1"/>
</dbReference>
<dbReference type="InterPro" id="IPR051633">
    <property type="entry name" value="AceTr"/>
</dbReference>
<feature type="transmembrane region" description="Helical" evidence="6">
    <location>
        <begin position="80"/>
        <end position="99"/>
    </location>
</feature>
<dbReference type="InterPro" id="IPR000791">
    <property type="entry name" value="Gpr1/Fun34/SatP-like"/>
</dbReference>
<comment type="similarity">
    <text evidence="2">Belongs to the acetate uptake transporter (AceTr) (TC 2.A.96) family.</text>
</comment>
<evidence type="ECO:0000256" key="2">
    <source>
        <dbReference type="ARBA" id="ARBA00005587"/>
    </source>
</evidence>
<dbReference type="GO" id="GO:0015123">
    <property type="term" value="F:acetate transmembrane transporter activity"/>
    <property type="evidence" value="ECO:0007669"/>
    <property type="project" value="TreeGrafter"/>
</dbReference>
<sequence length="208" mass="22023">MSNESPTPSSSPLTATAPTYADPAALGLAGFALTTLVLSFVNANLIKETAAIIVVLGLAAFYGGLAQFIAGVLEWRRGNTFGLMAFCSYGAFWLSYWWLVTHLPLRADVHQAVGLYLIGWCVITAYLTLASLRTNLAVTVVLVLLTITFLFLAIGAFQNGLPGPDTMTKVGGWLGIFTAAAAFYASAAVVVNATHKRDVLPLPTLPGR</sequence>
<dbReference type="AlphaFoldDB" id="A0A2X0IEJ8"/>
<feature type="transmembrane region" description="Helical" evidence="6">
    <location>
        <begin position="111"/>
        <end position="129"/>
    </location>
</feature>
<dbReference type="RefSeq" id="WP_111503485.1">
    <property type="nucleotide sequence ID" value="NZ_QKYN01000087.1"/>
</dbReference>
<evidence type="ECO:0000256" key="4">
    <source>
        <dbReference type="ARBA" id="ARBA00022989"/>
    </source>
</evidence>
<dbReference type="EMBL" id="QKYN01000087">
    <property type="protein sequence ID" value="RAG83424.1"/>
    <property type="molecule type" value="Genomic_DNA"/>
</dbReference>
<dbReference type="NCBIfam" id="NF038013">
    <property type="entry name" value="AceTr_1"/>
    <property type="match status" value="1"/>
</dbReference>
<evidence type="ECO:0000256" key="1">
    <source>
        <dbReference type="ARBA" id="ARBA00004141"/>
    </source>
</evidence>
<dbReference type="GO" id="GO:0005886">
    <property type="term" value="C:plasma membrane"/>
    <property type="evidence" value="ECO:0007669"/>
    <property type="project" value="TreeGrafter"/>
</dbReference>
<dbReference type="Pfam" id="PF01184">
    <property type="entry name" value="Gpr1_Fun34_YaaH"/>
    <property type="match status" value="1"/>
</dbReference>
<evidence type="ECO:0000313" key="8">
    <source>
        <dbReference type="Proteomes" id="UP000248889"/>
    </source>
</evidence>
<evidence type="ECO:0000313" key="7">
    <source>
        <dbReference type="EMBL" id="RAG83424.1"/>
    </source>
</evidence>
<name>A0A2X0IEJ8_9ACTN</name>
<evidence type="ECO:0000256" key="6">
    <source>
        <dbReference type="SAM" id="Phobius"/>
    </source>
</evidence>
<evidence type="ECO:0000256" key="3">
    <source>
        <dbReference type="ARBA" id="ARBA00022692"/>
    </source>
</evidence>